<dbReference type="InterPro" id="IPR055713">
    <property type="entry name" value="DUF7289"/>
</dbReference>
<dbReference type="Proteomes" id="UP000001882">
    <property type="component" value="Chromosome"/>
</dbReference>
<accession>D1YV65</accession>
<keyword evidence="1" id="KW-0812">Transmembrane</keyword>
<dbReference type="eggNOG" id="arCOG02911">
    <property type="taxonomic scope" value="Archaea"/>
</dbReference>
<reference evidence="2 3" key="1">
    <citation type="journal article" date="2007" name="Appl. Environ. Microbiol.">
        <title>Isolation of key methanogens for global methane emission from rice paddy fields: a novel isolate affiliated with the clone cluster rice cluster I.</title>
        <authorList>
            <person name="Sakai S."/>
            <person name="Imachi H."/>
            <person name="Sekiguchi Y."/>
            <person name="Ohashi A."/>
            <person name="Harada H."/>
            <person name="Kamagata Y."/>
        </authorList>
    </citation>
    <scope>NUCLEOTIDE SEQUENCE [LARGE SCALE GENOMIC DNA]</scope>
    <source>
        <strain evidence="3">DSM 17711 / JCM 13418 / NBRC 101707 / SANAE</strain>
    </source>
</reference>
<sequence>MTDNVIGSGNMRIFDSEEAVSEVFGYIIILGILIAALGVILIYESPSIQDTKDSGQMSQNEQAFTVLDSRLSKARFSTSIFQEVPFKVTDGTVKVDDTSSKITVTDIEEDLSGNIISTTQLYSENLGTLKSIGKDVEIGYEDGGVWELYPNGGGSIMISPPDFNYNGITLTLPVTLIRSDNTLNGYSSAGYSNSIAVIDAESTGISTIKYPNADKGWANPIATGHYIEVKITSDYANAWKSYFNERVEGAEATIDPGNPRTVIIRLSSGWPLQTGLYSDGFTTSYMETTDTNIPLDEFMFDLFTVNPGNDFWLTYGVKPQGVTTPDPQLLIYMCRHLGNQNKDLADIRIQYQKGSQIEIFEGTVPFHRKVDNEIYIDMLSHDETLTYRADSSPKAITWGSDPSNPDPGIAAGLDNGAEVSIGDTRTLYDVSQHYMWLMAYEDQNNGNLYNGPQYVVYSTHDYSPGNPHPNKKDLEDSKFTLKYKSKQDIKYLYITEGTLKISLGGKSA</sequence>
<reference evidence="2 3" key="2">
    <citation type="journal article" date="2008" name="Int. J. Syst. Evol. Microbiol.">
        <title>Methanocella paludicola gen. nov., sp. nov., a methane-producing archaeon, the first isolate of the lineage 'Rice Cluster I', and proposal of the new archaeal order Methanocellales ord. nov.</title>
        <authorList>
            <person name="Sakai S."/>
            <person name="Imachi H."/>
            <person name="Hanada S."/>
            <person name="Ohashi A."/>
            <person name="Harada H."/>
            <person name="Kamagata Y."/>
        </authorList>
    </citation>
    <scope>NUCLEOTIDE SEQUENCE [LARGE SCALE GENOMIC DNA]</scope>
    <source>
        <strain evidence="3">DSM 17711 / JCM 13418 / NBRC 101707 / SANAE</strain>
    </source>
</reference>
<evidence type="ECO:0000256" key="1">
    <source>
        <dbReference type="SAM" id="Phobius"/>
    </source>
</evidence>
<dbReference type="KEGG" id="mpd:MCP_0265"/>
<gene>
    <name evidence="2" type="ordered locus">MCP_0265</name>
</gene>
<dbReference type="RefSeq" id="WP_012899017.1">
    <property type="nucleotide sequence ID" value="NC_013665.1"/>
</dbReference>
<reference evidence="3" key="3">
    <citation type="journal article" date="2011" name="PLoS ONE">
        <title>Genome sequence of a mesophilic hydrogenotrophic methanogen Methanocella paludicola, the first cultivated representative of the order Methanocellales.</title>
        <authorList>
            <person name="Sakai S."/>
            <person name="Takaki Y."/>
            <person name="Shimamura S."/>
            <person name="Sekine M."/>
            <person name="Tajima T."/>
            <person name="Kosugi H."/>
            <person name="Ichikawa N."/>
            <person name="Tasumi E."/>
            <person name="Hiraki A.T."/>
            <person name="Shimizu A."/>
            <person name="Kato Y."/>
            <person name="Nishiko R."/>
            <person name="Mori K."/>
            <person name="Fujita N."/>
            <person name="Imachi H."/>
            <person name="Takai K."/>
        </authorList>
    </citation>
    <scope>NUCLEOTIDE SEQUENCE [LARGE SCALE GENOMIC DNA]</scope>
    <source>
        <strain evidence="3">DSM 17711 / JCM 13418 / NBRC 101707 / SANAE</strain>
    </source>
</reference>
<organism evidence="2 3">
    <name type="scientific">Methanocella paludicola (strain DSM 17711 / JCM 13418 / NBRC 101707 / SANAE)</name>
    <dbReference type="NCBI Taxonomy" id="304371"/>
    <lineage>
        <taxon>Archaea</taxon>
        <taxon>Methanobacteriati</taxon>
        <taxon>Methanobacteriota</taxon>
        <taxon>Stenosarchaea group</taxon>
        <taxon>Methanomicrobia</taxon>
        <taxon>Methanocellales</taxon>
        <taxon>Methanocellaceae</taxon>
        <taxon>Methanocella</taxon>
    </lineage>
</organism>
<evidence type="ECO:0000313" key="3">
    <source>
        <dbReference type="Proteomes" id="UP000001882"/>
    </source>
</evidence>
<dbReference type="OrthoDB" id="148042at2157"/>
<keyword evidence="1" id="KW-0472">Membrane</keyword>
<dbReference type="AlphaFoldDB" id="D1YV65"/>
<feature type="transmembrane region" description="Helical" evidence="1">
    <location>
        <begin position="23"/>
        <end position="43"/>
    </location>
</feature>
<protein>
    <submittedName>
        <fullName evidence="2">Uncharacterized protein</fullName>
    </submittedName>
</protein>
<dbReference type="InParanoid" id="D1YV65"/>
<name>D1YV65_METPS</name>
<evidence type="ECO:0000313" key="2">
    <source>
        <dbReference type="EMBL" id="BAI60337.1"/>
    </source>
</evidence>
<proteinExistence type="predicted"/>
<dbReference type="GeneID" id="8680398"/>
<dbReference type="Pfam" id="PF23960">
    <property type="entry name" value="DUF7289"/>
    <property type="match status" value="1"/>
</dbReference>
<dbReference type="STRING" id="304371.MCP_0265"/>
<dbReference type="EMBL" id="AP011532">
    <property type="protein sequence ID" value="BAI60337.1"/>
    <property type="molecule type" value="Genomic_DNA"/>
</dbReference>
<keyword evidence="1" id="KW-1133">Transmembrane helix</keyword>
<keyword evidence="3" id="KW-1185">Reference proteome</keyword>